<reference evidence="2" key="2">
    <citation type="journal article" date="2022" name="Microb. Genom.">
        <title>A chromosome-scale genome assembly of the tomato pathogen Cladosporium fulvum reveals a compartmentalized genome architecture and the presence of a dispensable chromosome.</title>
        <authorList>
            <person name="Zaccaron A.Z."/>
            <person name="Chen L.H."/>
            <person name="Samaras A."/>
            <person name="Stergiopoulos I."/>
        </authorList>
    </citation>
    <scope>NUCLEOTIDE SEQUENCE</scope>
    <source>
        <strain evidence="2">Race5_Kim</strain>
    </source>
</reference>
<keyword evidence="3" id="KW-1185">Reference proteome</keyword>
<dbReference type="EMBL" id="CP090173">
    <property type="protein sequence ID" value="UJO23977.1"/>
    <property type="molecule type" value="Genomic_DNA"/>
</dbReference>
<reference evidence="2" key="1">
    <citation type="submission" date="2021-12" db="EMBL/GenBank/DDBJ databases">
        <authorList>
            <person name="Zaccaron A."/>
            <person name="Stergiopoulos I."/>
        </authorList>
    </citation>
    <scope>NUCLEOTIDE SEQUENCE</scope>
    <source>
        <strain evidence="2">Race5_Kim</strain>
    </source>
</reference>
<feature type="region of interest" description="Disordered" evidence="1">
    <location>
        <begin position="37"/>
        <end position="57"/>
    </location>
</feature>
<feature type="compositionally biased region" description="Acidic residues" evidence="1">
    <location>
        <begin position="38"/>
        <end position="57"/>
    </location>
</feature>
<organism evidence="2 3">
    <name type="scientific">Passalora fulva</name>
    <name type="common">Tomato leaf mold</name>
    <name type="synonym">Cladosporium fulvum</name>
    <dbReference type="NCBI Taxonomy" id="5499"/>
    <lineage>
        <taxon>Eukaryota</taxon>
        <taxon>Fungi</taxon>
        <taxon>Dikarya</taxon>
        <taxon>Ascomycota</taxon>
        <taxon>Pezizomycotina</taxon>
        <taxon>Dothideomycetes</taxon>
        <taxon>Dothideomycetidae</taxon>
        <taxon>Mycosphaerellales</taxon>
        <taxon>Mycosphaerellaceae</taxon>
        <taxon>Fulvia</taxon>
    </lineage>
</organism>
<name>A0A9Q8PKA7_PASFU</name>
<proteinExistence type="predicted"/>
<evidence type="ECO:0000256" key="1">
    <source>
        <dbReference type="SAM" id="MobiDB-lite"/>
    </source>
</evidence>
<gene>
    <name evidence="2" type="ORF">CLAFUR5_13009</name>
</gene>
<sequence length="128" mass="15019">MSLLEELQDVRLEEDAIDYHSRDKHDMVKVFINHSDPYDLETPLDTDDDKPEEPEEADFVVQRDLFPEYSSFEDNLTTMEDGSPALYLGGALDIDHGIFNDYVNWLHRGRIPLVETPVPRRKRKRRES</sequence>
<evidence type="ECO:0000313" key="2">
    <source>
        <dbReference type="EMBL" id="UJO23977.1"/>
    </source>
</evidence>
<dbReference type="KEGG" id="ffu:CLAFUR5_13009"/>
<dbReference type="GeneID" id="71992887"/>
<dbReference type="RefSeq" id="XP_047768343.1">
    <property type="nucleotide sequence ID" value="XM_047912157.1"/>
</dbReference>
<dbReference type="AlphaFoldDB" id="A0A9Q8PKA7"/>
<evidence type="ECO:0000313" key="3">
    <source>
        <dbReference type="Proteomes" id="UP000756132"/>
    </source>
</evidence>
<accession>A0A9Q8PKA7</accession>
<protein>
    <submittedName>
        <fullName evidence="2">Uncharacterized protein</fullName>
    </submittedName>
</protein>
<dbReference type="Proteomes" id="UP000756132">
    <property type="component" value="Chromosome 11"/>
</dbReference>